<dbReference type="RefSeq" id="XP_062704186.1">
    <property type="nucleotide sequence ID" value="XM_062848202.1"/>
</dbReference>
<reference evidence="1" key="2">
    <citation type="submission" date="2025-05" db="UniProtKB">
        <authorList>
            <consortium name="EnsemblMetazoa"/>
        </authorList>
    </citation>
    <scope>IDENTIFICATION</scope>
    <source>
        <strain evidence="1">Foshan</strain>
    </source>
</reference>
<accession>A0ABM1Z8Y6</accession>
<protein>
    <submittedName>
        <fullName evidence="1">Uncharacterized protein</fullName>
    </submittedName>
</protein>
<evidence type="ECO:0000313" key="2">
    <source>
        <dbReference type="Proteomes" id="UP000069940"/>
    </source>
</evidence>
<dbReference type="PANTHER" id="PTHR11439">
    <property type="entry name" value="GAG-POL-RELATED RETROTRANSPOSON"/>
    <property type="match status" value="1"/>
</dbReference>
<keyword evidence="2" id="KW-1185">Reference proteome</keyword>
<dbReference type="PANTHER" id="PTHR11439:SF483">
    <property type="entry name" value="PEPTIDE SYNTHASE GLIP-LIKE, PUTATIVE (AFU_ORTHOLOGUE AFUA_3G12920)-RELATED"/>
    <property type="match status" value="1"/>
</dbReference>
<reference evidence="2" key="1">
    <citation type="journal article" date="2015" name="Proc. Natl. Acad. Sci. U.S.A.">
        <title>Genome sequence of the Asian Tiger mosquito, Aedes albopictus, reveals insights into its biology, genetics, and evolution.</title>
        <authorList>
            <person name="Chen X.G."/>
            <person name="Jiang X."/>
            <person name="Gu J."/>
            <person name="Xu M."/>
            <person name="Wu Y."/>
            <person name="Deng Y."/>
            <person name="Zhang C."/>
            <person name="Bonizzoni M."/>
            <person name="Dermauw W."/>
            <person name="Vontas J."/>
            <person name="Armbruster P."/>
            <person name="Huang X."/>
            <person name="Yang Y."/>
            <person name="Zhang H."/>
            <person name="He W."/>
            <person name="Peng H."/>
            <person name="Liu Y."/>
            <person name="Wu K."/>
            <person name="Chen J."/>
            <person name="Lirakis M."/>
            <person name="Topalis P."/>
            <person name="Van Leeuwen T."/>
            <person name="Hall A.B."/>
            <person name="Jiang X."/>
            <person name="Thorpe C."/>
            <person name="Mueller R.L."/>
            <person name="Sun C."/>
            <person name="Waterhouse R.M."/>
            <person name="Yan G."/>
            <person name="Tu Z.J."/>
            <person name="Fang X."/>
            <person name="James A.A."/>
        </authorList>
    </citation>
    <scope>NUCLEOTIDE SEQUENCE [LARGE SCALE GENOMIC DNA]</scope>
    <source>
        <strain evidence="2">Foshan</strain>
    </source>
</reference>
<name>A0ABM1Z8Y6_AEDAL</name>
<dbReference type="EnsemblMetazoa" id="AALFPA23_016211.R23617">
    <property type="protein sequence ID" value="AALFPA23_016211.P23617"/>
    <property type="gene ID" value="AALFPA23_016211"/>
</dbReference>
<proteinExistence type="predicted"/>
<dbReference type="CDD" id="cd09272">
    <property type="entry name" value="RNase_HI_RT_Ty1"/>
    <property type="match status" value="1"/>
</dbReference>
<dbReference type="GeneID" id="134286571"/>
<evidence type="ECO:0000313" key="1">
    <source>
        <dbReference type="EnsemblMetazoa" id="AALFPA23_016211.P23617"/>
    </source>
</evidence>
<sequence length="222" mass="25308">MRNVPYKEAVGWLTYLAQGTRPDILLAVNKVSQFSGNPGRRHWEATKRIMRYLKGTIDHRLEYNRAGDPQFTGYTDADWGGDPTNRKSTTGYIFSTMGGAVSWNVKRQPSVALSSCEAEFVALSRTTQEALWWKQLLQEIEGQRTIPIFCDNQSAICIAQNEGFNPKTKHVSIRYHFVKDSLERGDVALHYIPTQQQPADGFTKVLPKQKHEAFRRYLGLVN</sequence>
<organism evidence="1 2">
    <name type="scientific">Aedes albopictus</name>
    <name type="common">Asian tiger mosquito</name>
    <name type="synonym">Stegomyia albopicta</name>
    <dbReference type="NCBI Taxonomy" id="7160"/>
    <lineage>
        <taxon>Eukaryota</taxon>
        <taxon>Metazoa</taxon>
        <taxon>Ecdysozoa</taxon>
        <taxon>Arthropoda</taxon>
        <taxon>Hexapoda</taxon>
        <taxon>Insecta</taxon>
        <taxon>Pterygota</taxon>
        <taxon>Neoptera</taxon>
        <taxon>Endopterygota</taxon>
        <taxon>Diptera</taxon>
        <taxon>Nematocera</taxon>
        <taxon>Culicoidea</taxon>
        <taxon>Culicidae</taxon>
        <taxon>Culicinae</taxon>
        <taxon>Aedini</taxon>
        <taxon>Aedes</taxon>
        <taxon>Stegomyia</taxon>
    </lineage>
</organism>
<dbReference type="Proteomes" id="UP000069940">
    <property type="component" value="Unassembled WGS sequence"/>
</dbReference>